<evidence type="ECO:0000256" key="1">
    <source>
        <dbReference type="SAM" id="Phobius"/>
    </source>
</evidence>
<keyword evidence="1" id="KW-0472">Membrane</keyword>
<keyword evidence="1" id="KW-0812">Transmembrane</keyword>
<gene>
    <name evidence="2" type="ORF">B296_00039762</name>
</gene>
<evidence type="ECO:0000313" key="2">
    <source>
        <dbReference type="EMBL" id="RRT66892.1"/>
    </source>
</evidence>
<reference evidence="2 3" key="1">
    <citation type="journal article" date="2014" name="Agronomy (Basel)">
        <title>A Draft Genome Sequence for Ensete ventricosum, the Drought-Tolerant Tree Against Hunger.</title>
        <authorList>
            <person name="Harrison J."/>
            <person name="Moore K.A."/>
            <person name="Paszkiewicz K."/>
            <person name="Jones T."/>
            <person name="Grant M."/>
            <person name="Ambacheew D."/>
            <person name="Muzemil S."/>
            <person name="Studholme D.J."/>
        </authorList>
    </citation>
    <scope>NUCLEOTIDE SEQUENCE [LARGE SCALE GENOMIC DNA]</scope>
</reference>
<organism evidence="2 3">
    <name type="scientific">Ensete ventricosum</name>
    <name type="common">Abyssinian banana</name>
    <name type="synonym">Musa ensete</name>
    <dbReference type="NCBI Taxonomy" id="4639"/>
    <lineage>
        <taxon>Eukaryota</taxon>
        <taxon>Viridiplantae</taxon>
        <taxon>Streptophyta</taxon>
        <taxon>Embryophyta</taxon>
        <taxon>Tracheophyta</taxon>
        <taxon>Spermatophyta</taxon>
        <taxon>Magnoliopsida</taxon>
        <taxon>Liliopsida</taxon>
        <taxon>Zingiberales</taxon>
        <taxon>Musaceae</taxon>
        <taxon>Ensete</taxon>
    </lineage>
</organism>
<comment type="caution">
    <text evidence="2">The sequence shown here is derived from an EMBL/GenBank/DDBJ whole genome shotgun (WGS) entry which is preliminary data.</text>
</comment>
<sequence>MERYDTRCRTKSADRFEPAPLLLSCPIPALHRIPSAGVRDRSSLSEFHSRLGCYLVSFWFNFEFGLSVIPLSVSVDPLRYPSSGGPDPSNTIWFWGTLGILFFSHRFDFCWA</sequence>
<dbReference type="Proteomes" id="UP000287651">
    <property type="component" value="Unassembled WGS sequence"/>
</dbReference>
<feature type="transmembrane region" description="Helical" evidence="1">
    <location>
        <begin position="51"/>
        <end position="72"/>
    </location>
</feature>
<keyword evidence="1" id="KW-1133">Transmembrane helix</keyword>
<proteinExistence type="predicted"/>
<protein>
    <submittedName>
        <fullName evidence="2">Uncharacterized protein</fullName>
    </submittedName>
</protein>
<dbReference type="AlphaFoldDB" id="A0A426ZS79"/>
<accession>A0A426ZS79</accession>
<name>A0A426ZS79_ENSVE</name>
<dbReference type="EMBL" id="AMZH03005247">
    <property type="protein sequence ID" value="RRT66892.1"/>
    <property type="molecule type" value="Genomic_DNA"/>
</dbReference>
<evidence type="ECO:0000313" key="3">
    <source>
        <dbReference type="Proteomes" id="UP000287651"/>
    </source>
</evidence>
<feature type="transmembrane region" description="Helical" evidence="1">
    <location>
        <begin position="92"/>
        <end position="111"/>
    </location>
</feature>